<accession>A0A426ZGF1</accession>
<dbReference type="Proteomes" id="UP000287651">
    <property type="component" value="Unassembled WGS sequence"/>
</dbReference>
<dbReference type="EMBL" id="AMZH03006741">
    <property type="protein sequence ID" value="RRT63052.1"/>
    <property type="molecule type" value="Genomic_DNA"/>
</dbReference>
<name>A0A426ZGF1_ENSVE</name>
<evidence type="ECO:0000313" key="3">
    <source>
        <dbReference type="Proteomes" id="UP000287651"/>
    </source>
</evidence>
<sequence>MVSFNHRQPILSDLSRGREKEEEEWSQPRQGERRREPGFLLASRDQLPAGDFFSPHGEKKLVCRCAYRSMRRYALKNNEKKKREKKKEKRERNSSCALLFPGSSAQSIACGRRIARGQFFVGGLT</sequence>
<proteinExistence type="predicted"/>
<dbReference type="AlphaFoldDB" id="A0A426ZGF1"/>
<gene>
    <name evidence="2" type="ORF">B296_00043004</name>
</gene>
<feature type="non-terminal residue" evidence="2">
    <location>
        <position position="125"/>
    </location>
</feature>
<organism evidence="2 3">
    <name type="scientific">Ensete ventricosum</name>
    <name type="common">Abyssinian banana</name>
    <name type="synonym">Musa ensete</name>
    <dbReference type="NCBI Taxonomy" id="4639"/>
    <lineage>
        <taxon>Eukaryota</taxon>
        <taxon>Viridiplantae</taxon>
        <taxon>Streptophyta</taxon>
        <taxon>Embryophyta</taxon>
        <taxon>Tracheophyta</taxon>
        <taxon>Spermatophyta</taxon>
        <taxon>Magnoliopsida</taxon>
        <taxon>Liliopsida</taxon>
        <taxon>Zingiberales</taxon>
        <taxon>Musaceae</taxon>
        <taxon>Ensete</taxon>
    </lineage>
</organism>
<evidence type="ECO:0000313" key="2">
    <source>
        <dbReference type="EMBL" id="RRT63052.1"/>
    </source>
</evidence>
<evidence type="ECO:0000256" key="1">
    <source>
        <dbReference type="SAM" id="MobiDB-lite"/>
    </source>
</evidence>
<protein>
    <submittedName>
        <fullName evidence="2">Uncharacterized protein</fullName>
    </submittedName>
</protein>
<feature type="region of interest" description="Disordered" evidence="1">
    <location>
        <begin position="1"/>
        <end position="40"/>
    </location>
</feature>
<reference evidence="2 3" key="1">
    <citation type="journal article" date="2014" name="Agronomy (Basel)">
        <title>A Draft Genome Sequence for Ensete ventricosum, the Drought-Tolerant Tree Against Hunger.</title>
        <authorList>
            <person name="Harrison J."/>
            <person name="Moore K.A."/>
            <person name="Paszkiewicz K."/>
            <person name="Jones T."/>
            <person name="Grant M."/>
            <person name="Ambacheew D."/>
            <person name="Muzemil S."/>
            <person name="Studholme D.J."/>
        </authorList>
    </citation>
    <scope>NUCLEOTIDE SEQUENCE [LARGE SCALE GENOMIC DNA]</scope>
</reference>
<comment type="caution">
    <text evidence="2">The sequence shown here is derived from an EMBL/GenBank/DDBJ whole genome shotgun (WGS) entry which is preliminary data.</text>
</comment>